<reference evidence="1 2" key="1">
    <citation type="journal article" date="2019" name="Sci. Rep.">
        <title>Orb-weaving spider Araneus ventricosus genome elucidates the spidroin gene catalogue.</title>
        <authorList>
            <person name="Kono N."/>
            <person name="Nakamura H."/>
            <person name="Ohtoshi R."/>
            <person name="Moran D.A.P."/>
            <person name="Shinohara A."/>
            <person name="Yoshida Y."/>
            <person name="Fujiwara M."/>
            <person name="Mori M."/>
            <person name="Tomita M."/>
            <person name="Arakawa K."/>
        </authorList>
    </citation>
    <scope>NUCLEOTIDE SEQUENCE [LARGE SCALE GENOMIC DNA]</scope>
</reference>
<dbReference type="Proteomes" id="UP000499080">
    <property type="component" value="Unassembled WGS sequence"/>
</dbReference>
<keyword evidence="2" id="KW-1185">Reference proteome</keyword>
<dbReference type="AlphaFoldDB" id="A0A4Y2EFD9"/>
<name>A0A4Y2EFD9_ARAVE</name>
<comment type="caution">
    <text evidence="1">The sequence shown here is derived from an EMBL/GenBank/DDBJ whole genome shotgun (WGS) entry which is preliminary data.</text>
</comment>
<accession>A0A4Y2EFD9</accession>
<dbReference type="EMBL" id="BGPR01000587">
    <property type="protein sequence ID" value="GBM27507.1"/>
    <property type="molecule type" value="Genomic_DNA"/>
</dbReference>
<organism evidence="1 2">
    <name type="scientific">Araneus ventricosus</name>
    <name type="common">Orbweaver spider</name>
    <name type="synonym">Epeira ventricosa</name>
    <dbReference type="NCBI Taxonomy" id="182803"/>
    <lineage>
        <taxon>Eukaryota</taxon>
        <taxon>Metazoa</taxon>
        <taxon>Ecdysozoa</taxon>
        <taxon>Arthropoda</taxon>
        <taxon>Chelicerata</taxon>
        <taxon>Arachnida</taxon>
        <taxon>Araneae</taxon>
        <taxon>Araneomorphae</taxon>
        <taxon>Entelegynae</taxon>
        <taxon>Araneoidea</taxon>
        <taxon>Araneidae</taxon>
        <taxon>Araneus</taxon>
    </lineage>
</organism>
<evidence type="ECO:0000313" key="2">
    <source>
        <dbReference type="Proteomes" id="UP000499080"/>
    </source>
</evidence>
<gene>
    <name evidence="1" type="ORF">AVEN_157207_1</name>
</gene>
<protein>
    <submittedName>
        <fullName evidence="1">Uncharacterized protein</fullName>
    </submittedName>
</protein>
<sequence length="101" mass="11678">MAINTCWNDDEGTWITLSSHIVRPPAIDRPEVTLRSRGVIDHALRGRPRNRDDLHVSTRRSAVEFPAEVHVIHVRFHFALDLHWTIYHGRERGLLVRLADG</sequence>
<proteinExistence type="predicted"/>
<evidence type="ECO:0000313" key="1">
    <source>
        <dbReference type="EMBL" id="GBM27507.1"/>
    </source>
</evidence>